<proteinExistence type="predicted"/>
<gene>
    <name evidence="4" type="ORF">DR871_007170</name>
</gene>
<feature type="transmembrane region" description="Helical" evidence="2">
    <location>
        <begin position="12"/>
        <end position="30"/>
    </location>
</feature>
<dbReference type="RefSeq" id="WP_113665911.1">
    <property type="nucleotide sequence ID" value="NZ_QNVY02000002.1"/>
</dbReference>
<accession>A0A482TIH3</accession>
<evidence type="ECO:0000313" key="5">
    <source>
        <dbReference type="Proteomes" id="UP000253235"/>
    </source>
</evidence>
<feature type="compositionally biased region" description="Basic and acidic residues" evidence="1">
    <location>
        <begin position="279"/>
        <end position="294"/>
    </location>
</feature>
<name>A0A482TIH3_9FLAO</name>
<dbReference type="InterPro" id="IPR003399">
    <property type="entry name" value="Mce/MlaD"/>
</dbReference>
<evidence type="ECO:0000256" key="2">
    <source>
        <dbReference type="SAM" id="Phobius"/>
    </source>
</evidence>
<feature type="region of interest" description="Disordered" evidence="1">
    <location>
        <begin position="262"/>
        <end position="294"/>
    </location>
</feature>
<keyword evidence="2" id="KW-1133">Transmembrane helix</keyword>
<keyword evidence="5" id="KW-1185">Reference proteome</keyword>
<sequence>MNKESGYQWKLGMFVIIGLVLFVGTIYFVGKQKNLFGSTFELYSKFNSVNGLEVGNNVRLSGINIGTVEEIDFLNDTAVVIKLVIKEEVRKYIKKDAVASINSDGLMGDKILTISSGKNSNVIVENNNYITSKRSIEMDDLMVSVKKSADNAGVITAQLAQFSYSMNNGNGALSRLVSDEEFGNSIKTMVTNLENSSMEFKRFTVNMNNGKGALSKLVSDERMGKVIDSSLTNVKSATKGVNEVIEAAKHNFLLRGYFNKKKKEEGKKQEAATDLEEEEMKRELKIGAENDSLK</sequence>
<dbReference type="AlphaFoldDB" id="A0A482TIH3"/>
<keyword evidence="2" id="KW-0472">Membrane</keyword>
<keyword evidence="2" id="KW-0812">Transmembrane</keyword>
<organism evidence="4 5">
    <name type="scientific">Flavobacterium petrolei</name>
    <dbReference type="NCBI Taxonomy" id="2259594"/>
    <lineage>
        <taxon>Bacteria</taxon>
        <taxon>Pseudomonadati</taxon>
        <taxon>Bacteroidota</taxon>
        <taxon>Flavobacteriia</taxon>
        <taxon>Flavobacteriales</taxon>
        <taxon>Flavobacteriaceae</taxon>
        <taxon>Flavobacterium</taxon>
    </lineage>
</organism>
<dbReference type="EMBL" id="QNVY02000002">
    <property type="protein sequence ID" value="RYJ52021.1"/>
    <property type="molecule type" value="Genomic_DNA"/>
</dbReference>
<feature type="domain" description="Mce/MlaD" evidence="3">
    <location>
        <begin position="41"/>
        <end position="117"/>
    </location>
</feature>
<reference evidence="4 5" key="1">
    <citation type="submission" date="2019-01" db="EMBL/GenBank/DDBJ databases">
        <title>Flavobacterium sp. nov. isolated from arctic soil.</title>
        <authorList>
            <person name="Kim D.-U."/>
        </authorList>
    </citation>
    <scope>NUCLEOTIDE SEQUENCE [LARGE SCALE GENOMIC DNA]</scope>
    <source>
        <strain evidence="4 5">Kopri-42</strain>
    </source>
</reference>
<dbReference type="Proteomes" id="UP000253235">
    <property type="component" value="Unassembled WGS sequence"/>
</dbReference>
<evidence type="ECO:0000259" key="3">
    <source>
        <dbReference type="Pfam" id="PF02470"/>
    </source>
</evidence>
<protein>
    <submittedName>
        <fullName evidence="4">MCE family protein</fullName>
    </submittedName>
</protein>
<dbReference type="Pfam" id="PF02470">
    <property type="entry name" value="MlaD"/>
    <property type="match status" value="1"/>
</dbReference>
<dbReference type="OrthoDB" id="9771725at2"/>
<comment type="caution">
    <text evidence="4">The sequence shown here is derived from an EMBL/GenBank/DDBJ whole genome shotgun (WGS) entry which is preliminary data.</text>
</comment>
<evidence type="ECO:0000256" key="1">
    <source>
        <dbReference type="SAM" id="MobiDB-lite"/>
    </source>
</evidence>
<dbReference type="InterPro" id="IPR052336">
    <property type="entry name" value="MlaD_Phospholipid_Transporter"/>
</dbReference>
<feature type="compositionally biased region" description="Basic and acidic residues" evidence="1">
    <location>
        <begin position="262"/>
        <end position="271"/>
    </location>
</feature>
<dbReference type="PANTHER" id="PTHR33371">
    <property type="entry name" value="INTERMEMBRANE PHOSPHOLIPID TRANSPORT SYSTEM BINDING PROTEIN MLAD-RELATED"/>
    <property type="match status" value="1"/>
</dbReference>
<dbReference type="PANTHER" id="PTHR33371:SF4">
    <property type="entry name" value="INTERMEMBRANE PHOSPHOLIPID TRANSPORT SYSTEM BINDING PROTEIN MLAD"/>
    <property type="match status" value="1"/>
</dbReference>
<evidence type="ECO:0000313" key="4">
    <source>
        <dbReference type="EMBL" id="RYJ52021.1"/>
    </source>
</evidence>